<dbReference type="InterPro" id="IPR037401">
    <property type="entry name" value="SnoaL-like"/>
</dbReference>
<keyword evidence="3" id="KW-1185">Reference proteome</keyword>
<dbReference type="GO" id="GO:0033988">
    <property type="term" value="F:bile-acid 7alpha-dehydratase activity"/>
    <property type="evidence" value="ECO:0007669"/>
    <property type="project" value="UniProtKB-EC"/>
</dbReference>
<dbReference type="Proteomes" id="UP000414233">
    <property type="component" value="Unassembled WGS sequence"/>
</dbReference>
<gene>
    <name evidence="2" type="primary">baiE_1</name>
    <name evidence="2" type="ORF">PTE30175_01506</name>
</gene>
<name>A0A5E4TQJ7_9BURK</name>
<protein>
    <submittedName>
        <fullName evidence="2">Bile acid 7-alpha dehydratase</fullName>
        <ecNumber evidence="2">4.2.1.106</ecNumber>
    </submittedName>
</protein>
<evidence type="ECO:0000313" key="3">
    <source>
        <dbReference type="Proteomes" id="UP000414233"/>
    </source>
</evidence>
<reference evidence="2 3" key="1">
    <citation type="submission" date="2019-08" db="EMBL/GenBank/DDBJ databases">
        <authorList>
            <person name="Peeters C."/>
        </authorList>
    </citation>
    <scope>NUCLEOTIDE SEQUENCE [LARGE SCALE GENOMIC DNA]</scope>
    <source>
        <strain evidence="2 3">LMG 30175</strain>
    </source>
</reference>
<dbReference type="RefSeq" id="WP_150696450.1">
    <property type="nucleotide sequence ID" value="NZ_CABPRZ010000005.1"/>
</dbReference>
<dbReference type="Pfam" id="PF13577">
    <property type="entry name" value="SnoaL_4"/>
    <property type="match status" value="1"/>
</dbReference>
<evidence type="ECO:0000259" key="1">
    <source>
        <dbReference type="Pfam" id="PF13577"/>
    </source>
</evidence>
<sequence>MELDDELRQCMRDIRILRDIEQIKRVKHQYFRCIDTANVTDLAEILDEHVTAKLVGGSYVVELAGRDDYLEMVRNGFHADAIAQHNGHHPDIDVISETEATGVWYLHDVFHDLRAMRSTIGTALYRDKYVKVDGRWKIKHTGYERIYEVVEEIKVKPTLTAHYLGRHGHKIP</sequence>
<evidence type="ECO:0000313" key="2">
    <source>
        <dbReference type="EMBL" id="VVD90057.1"/>
    </source>
</evidence>
<dbReference type="InterPro" id="IPR032710">
    <property type="entry name" value="NTF2-like_dom_sf"/>
</dbReference>
<proteinExistence type="predicted"/>
<dbReference type="OrthoDB" id="4571298at2"/>
<dbReference type="EMBL" id="CABPRZ010000005">
    <property type="protein sequence ID" value="VVD90057.1"/>
    <property type="molecule type" value="Genomic_DNA"/>
</dbReference>
<dbReference type="AlphaFoldDB" id="A0A5E4TQJ7"/>
<dbReference type="Gene3D" id="3.10.450.50">
    <property type="match status" value="1"/>
</dbReference>
<feature type="domain" description="SnoaL-like" evidence="1">
    <location>
        <begin position="17"/>
        <end position="140"/>
    </location>
</feature>
<dbReference type="EC" id="4.2.1.106" evidence="2"/>
<accession>A0A5E4TQJ7</accession>
<organism evidence="2 3">
    <name type="scientific">Pandoraea terrae</name>
    <dbReference type="NCBI Taxonomy" id="1537710"/>
    <lineage>
        <taxon>Bacteria</taxon>
        <taxon>Pseudomonadati</taxon>
        <taxon>Pseudomonadota</taxon>
        <taxon>Betaproteobacteria</taxon>
        <taxon>Burkholderiales</taxon>
        <taxon>Burkholderiaceae</taxon>
        <taxon>Pandoraea</taxon>
    </lineage>
</organism>
<keyword evidence="2" id="KW-0456">Lyase</keyword>
<dbReference type="SUPFAM" id="SSF54427">
    <property type="entry name" value="NTF2-like"/>
    <property type="match status" value="1"/>
</dbReference>